<accession>A0A160PGM2</accession>
<evidence type="ECO:0000313" key="1">
    <source>
        <dbReference type="EMBL" id="BAU91433.1"/>
    </source>
</evidence>
<dbReference type="OrthoDB" id="8003828at2"/>
<gene>
    <name evidence="1" type="ORF">MPPM_2828</name>
</gene>
<dbReference type="AlphaFoldDB" id="A0A160PGM2"/>
<proteinExistence type="predicted"/>
<protein>
    <submittedName>
        <fullName evidence="1">Uncharacterized protein</fullName>
    </submittedName>
</protein>
<name>A0A160PGM2_9HYPH</name>
<reference evidence="1 2" key="1">
    <citation type="journal article" date="2016" name="Genome Announc.">
        <title>Complete Genome Sequence of Methylobacterium populi P-1M, Isolated from Pink-Pigmented Household Biofilm.</title>
        <authorList>
            <person name="Morohoshi T."/>
            <person name="Ikeda T."/>
        </authorList>
    </citation>
    <scope>NUCLEOTIDE SEQUENCE [LARGE SCALE GENOMIC DNA]</scope>
    <source>
        <strain evidence="1 2">P-1M</strain>
    </source>
</reference>
<dbReference type="EMBL" id="AP014809">
    <property type="protein sequence ID" value="BAU91433.1"/>
    <property type="molecule type" value="Genomic_DNA"/>
</dbReference>
<evidence type="ECO:0000313" key="2">
    <source>
        <dbReference type="Proteomes" id="UP000218288"/>
    </source>
</evidence>
<dbReference type="Proteomes" id="UP000218288">
    <property type="component" value="Chromosome"/>
</dbReference>
<organism evidence="1 2">
    <name type="scientific">Methylorubrum populi</name>
    <dbReference type="NCBI Taxonomy" id="223967"/>
    <lineage>
        <taxon>Bacteria</taxon>
        <taxon>Pseudomonadati</taxon>
        <taxon>Pseudomonadota</taxon>
        <taxon>Alphaproteobacteria</taxon>
        <taxon>Hyphomicrobiales</taxon>
        <taxon>Methylobacteriaceae</taxon>
        <taxon>Methylorubrum</taxon>
    </lineage>
</organism>
<sequence>MNRAVHAALLGAALMAWMPGNALAGAWDNVPPAWRNERYQKLRPAFRSLDDGLTTGSIRRAPQRPVTERPEPAGARR</sequence>
<dbReference type="RefSeq" id="WP_041371369.1">
    <property type="nucleotide sequence ID" value="NZ_AP014809.1"/>
</dbReference>